<keyword evidence="2" id="KW-1185">Reference proteome</keyword>
<dbReference type="HOGENOM" id="CLU_2355855_0_0_7"/>
<evidence type="ECO:0000313" key="1">
    <source>
        <dbReference type="EMBL" id="EEQ63842.1"/>
    </source>
</evidence>
<evidence type="ECO:0000313" key="2">
    <source>
        <dbReference type="Proteomes" id="UP000003953"/>
    </source>
</evidence>
<proteinExistence type="predicted"/>
<protein>
    <submittedName>
        <fullName evidence="1">Uncharacterized protein</fullName>
    </submittedName>
</protein>
<sequence>MLIVLQQHIHKDIFQVKKIDSLEEAKAIQLKEFADSDTNSRNEAVSKLVEHVQEVTSNINQFGLDYLTARRVINCSTLGRMCLKGSYPTEYRKFFQ</sequence>
<dbReference type="AlphaFoldDB" id="C5F0T8"/>
<name>C5F0T8_9HELI</name>
<organism evidence="1 2">
    <name type="scientific">Helicobacter pullorum MIT 98-5489</name>
    <dbReference type="NCBI Taxonomy" id="537972"/>
    <lineage>
        <taxon>Bacteria</taxon>
        <taxon>Pseudomonadati</taxon>
        <taxon>Campylobacterota</taxon>
        <taxon>Epsilonproteobacteria</taxon>
        <taxon>Campylobacterales</taxon>
        <taxon>Helicobacteraceae</taxon>
        <taxon>Helicobacter</taxon>
    </lineage>
</organism>
<reference evidence="2" key="1">
    <citation type="journal article" date="2014" name="Genome Announc.">
        <title>Draft genome sequences of six enterohepatic helicobacter species isolated from humans and one from rhesus macaques.</title>
        <authorList>
            <person name="Shen Z."/>
            <person name="Sheh A."/>
            <person name="Young S.K."/>
            <person name="Abouelliel A."/>
            <person name="Ward D.V."/>
            <person name="Earl A.M."/>
            <person name="Fox J.G."/>
        </authorList>
    </citation>
    <scope>NUCLEOTIDE SEQUENCE [LARGE SCALE GENOMIC DNA]</scope>
    <source>
        <strain evidence="2">MIT 98-5489</strain>
    </source>
</reference>
<dbReference type="Proteomes" id="UP000003953">
    <property type="component" value="Unassembled WGS sequence"/>
</dbReference>
<dbReference type="RefSeq" id="WP_005022394.1">
    <property type="nucleotide sequence ID" value="NZ_DS990444.1"/>
</dbReference>
<accession>C5F0T8</accession>
<gene>
    <name evidence="1" type="ORF">HPMG_01299</name>
</gene>
<dbReference type="EMBL" id="DS990444">
    <property type="protein sequence ID" value="EEQ63842.1"/>
    <property type="molecule type" value="Genomic_DNA"/>
</dbReference>